<dbReference type="InterPro" id="IPR045324">
    <property type="entry name" value="Small_multidrug_res"/>
</dbReference>
<dbReference type="Proteomes" id="UP000318521">
    <property type="component" value="Unassembled WGS sequence"/>
</dbReference>
<name>A0A553ZWQ5_9BACI</name>
<dbReference type="RefSeq" id="WP_143849213.1">
    <property type="nucleotide sequence ID" value="NZ_VLXZ01000008.1"/>
</dbReference>
<dbReference type="Gene3D" id="1.10.3730.20">
    <property type="match status" value="1"/>
</dbReference>
<keyword evidence="6 8" id="KW-0472">Membrane</keyword>
<sequence>MAYVALITAIIIATIGDVFMKKSEGFRIKKYGAVTIGLYVPTFYLMSLSMIAIPVGIAYATWSGVGMILTSIVGVMIFRENMNLKIVTALGFILAGVLTINLT</sequence>
<dbReference type="PANTHER" id="PTHR30561">
    <property type="entry name" value="SMR FAMILY PROTON-DEPENDENT DRUG EFFLUX TRANSPORTER SUGE"/>
    <property type="match status" value="1"/>
</dbReference>
<evidence type="ECO:0000256" key="7">
    <source>
        <dbReference type="RuleBase" id="RU003942"/>
    </source>
</evidence>
<keyword evidence="10" id="KW-1185">Reference proteome</keyword>
<comment type="subcellular location">
    <subcellularLocation>
        <location evidence="1 7">Cell membrane</location>
        <topology evidence="1 7">Multi-pass membrane protein</topology>
    </subcellularLocation>
</comment>
<dbReference type="EMBL" id="VLXZ01000008">
    <property type="protein sequence ID" value="TSB45873.1"/>
    <property type="molecule type" value="Genomic_DNA"/>
</dbReference>
<dbReference type="GO" id="GO:0005886">
    <property type="term" value="C:plasma membrane"/>
    <property type="evidence" value="ECO:0007669"/>
    <property type="project" value="UniProtKB-SubCell"/>
</dbReference>
<reference evidence="9 10" key="1">
    <citation type="submission" date="2019-07" db="EMBL/GenBank/DDBJ databases">
        <authorList>
            <person name="Park Y.J."/>
            <person name="Jeong S.E."/>
            <person name="Jung H.S."/>
        </authorList>
    </citation>
    <scope>NUCLEOTIDE SEQUENCE [LARGE SCALE GENOMIC DNA]</scope>
    <source>
        <strain evidence="10">P16(2019)</strain>
    </source>
</reference>
<protein>
    <submittedName>
        <fullName evidence="9">QacE family quaternary ammonium compound efflux SMR transporter</fullName>
    </submittedName>
</protein>
<organism evidence="9 10">
    <name type="scientific">Alkalicoccobacillus porphyridii</name>
    <dbReference type="NCBI Taxonomy" id="2597270"/>
    <lineage>
        <taxon>Bacteria</taxon>
        <taxon>Bacillati</taxon>
        <taxon>Bacillota</taxon>
        <taxon>Bacilli</taxon>
        <taxon>Bacillales</taxon>
        <taxon>Bacillaceae</taxon>
        <taxon>Alkalicoccobacillus</taxon>
    </lineage>
</organism>
<evidence type="ECO:0000256" key="3">
    <source>
        <dbReference type="ARBA" id="ARBA00022475"/>
    </source>
</evidence>
<keyword evidence="2" id="KW-0813">Transport</keyword>
<evidence type="ECO:0000256" key="2">
    <source>
        <dbReference type="ARBA" id="ARBA00022448"/>
    </source>
</evidence>
<feature type="transmembrane region" description="Helical" evidence="8">
    <location>
        <begin position="84"/>
        <end position="102"/>
    </location>
</feature>
<gene>
    <name evidence="9" type="ORF">FN960_13225</name>
</gene>
<comment type="similarity">
    <text evidence="7">Belongs to the drug/metabolite transporter (DMT) superfamily. Small multidrug resistance (SMR) (TC 2.A.7.1) family.</text>
</comment>
<dbReference type="GO" id="GO:0022857">
    <property type="term" value="F:transmembrane transporter activity"/>
    <property type="evidence" value="ECO:0007669"/>
    <property type="project" value="InterPro"/>
</dbReference>
<dbReference type="AlphaFoldDB" id="A0A553ZWQ5"/>
<evidence type="ECO:0000256" key="5">
    <source>
        <dbReference type="ARBA" id="ARBA00022989"/>
    </source>
</evidence>
<feature type="transmembrane region" description="Helical" evidence="8">
    <location>
        <begin position="59"/>
        <end position="77"/>
    </location>
</feature>
<evidence type="ECO:0000256" key="4">
    <source>
        <dbReference type="ARBA" id="ARBA00022692"/>
    </source>
</evidence>
<keyword evidence="4 7" id="KW-0812">Transmembrane</keyword>
<dbReference type="InterPro" id="IPR000390">
    <property type="entry name" value="Small_drug/metabolite_transptr"/>
</dbReference>
<dbReference type="SUPFAM" id="SSF103481">
    <property type="entry name" value="Multidrug resistance efflux transporter EmrE"/>
    <property type="match status" value="1"/>
</dbReference>
<feature type="transmembrane region" description="Helical" evidence="8">
    <location>
        <begin position="31"/>
        <end position="53"/>
    </location>
</feature>
<accession>A0A553ZWQ5</accession>
<dbReference type="OrthoDB" id="21828at2"/>
<dbReference type="InterPro" id="IPR037185">
    <property type="entry name" value="EmrE-like"/>
</dbReference>
<keyword evidence="5 8" id="KW-1133">Transmembrane helix</keyword>
<evidence type="ECO:0000313" key="10">
    <source>
        <dbReference type="Proteomes" id="UP000318521"/>
    </source>
</evidence>
<proteinExistence type="inferred from homology"/>
<dbReference type="PANTHER" id="PTHR30561:SF1">
    <property type="entry name" value="MULTIDRUG TRANSPORTER EMRE"/>
    <property type="match status" value="1"/>
</dbReference>
<keyword evidence="3" id="KW-1003">Cell membrane</keyword>
<evidence type="ECO:0000256" key="6">
    <source>
        <dbReference type="ARBA" id="ARBA00023136"/>
    </source>
</evidence>
<evidence type="ECO:0000313" key="9">
    <source>
        <dbReference type="EMBL" id="TSB45873.1"/>
    </source>
</evidence>
<evidence type="ECO:0000256" key="1">
    <source>
        <dbReference type="ARBA" id="ARBA00004651"/>
    </source>
</evidence>
<dbReference type="Pfam" id="PF00893">
    <property type="entry name" value="Multi_Drug_Res"/>
    <property type="match status" value="1"/>
</dbReference>
<comment type="caution">
    <text evidence="9">The sequence shown here is derived from an EMBL/GenBank/DDBJ whole genome shotgun (WGS) entry which is preliminary data.</text>
</comment>
<evidence type="ECO:0000256" key="8">
    <source>
        <dbReference type="SAM" id="Phobius"/>
    </source>
</evidence>